<proteinExistence type="predicted"/>
<reference evidence="2" key="1">
    <citation type="submission" date="2022-03" db="EMBL/GenBank/DDBJ databases">
        <authorList>
            <person name="Martin H S."/>
        </authorList>
    </citation>
    <scope>NUCLEOTIDE SEQUENCE</scope>
</reference>
<feature type="compositionally biased region" description="Low complexity" evidence="1">
    <location>
        <begin position="22"/>
        <end position="38"/>
    </location>
</feature>
<evidence type="ECO:0000256" key="1">
    <source>
        <dbReference type="SAM" id="MobiDB-lite"/>
    </source>
</evidence>
<keyword evidence="3" id="KW-1185">Reference proteome</keyword>
<evidence type="ECO:0000313" key="2">
    <source>
        <dbReference type="EMBL" id="CAH2047663.1"/>
    </source>
</evidence>
<accession>A0ABN8I334</accession>
<sequence length="151" mass="16403">MPQYSSPSAIAVSGMSAKTPHPGRAPARMARMPRTARPSRSHALAAGRVRVGGEMRDRVRERQKRGRAMNSNADCGTNVLARPLQLPVVRIVILIWHLAGKQIRAIVPIVCAAGNLRTIAEDSRTSFPSVYGCPLLWDVYTSSAVDCAQFP</sequence>
<evidence type="ECO:0000313" key="3">
    <source>
        <dbReference type="Proteomes" id="UP000837857"/>
    </source>
</evidence>
<name>A0ABN8I334_9NEOP</name>
<gene>
    <name evidence="2" type="ORF">IPOD504_LOCUS5880</name>
</gene>
<feature type="region of interest" description="Disordered" evidence="1">
    <location>
        <begin position="1"/>
        <end position="41"/>
    </location>
</feature>
<feature type="non-terminal residue" evidence="2">
    <location>
        <position position="151"/>
    </location>
</feature>
<dbReference type="Proteomes" id="UP000837857">
    <property type="component" value="Chromosome 17"/>
</dbReference>
<dbReference type="EMBL" id="OW152829">
    <property type="protein sequence ID" value="CAH2047663.1"/>
    <property type="molecule type" value="Genomic_DNA"/>
</dbReference>
<protein>
    <submittedName>
        <fullName evidence="2">Uncharacterized protein</fullName>
    </submittedName>
</protein>
<organism evidence="2 3">
    <name type="scientific">Iphiclides podalirius</name>
    <name type="common">scarce swallowtail</name>
    <dbReference type="NCBI Taxonomy" id="110791"/>
    <lineage>
        <taxon>Eukaryota</taxon>
        <taxon>Metazoa</taxon>
        <taxon>Ecdysozoa</taxon>
        <taxon>Arthropoda</taxon>
        <taxon>Hexapoda</taxon>
        <taxon>Insecta</taxon>
        <taxon>Pterygota</taxon>
        <taxon>Neoptera</taxon>
        <taxon>Endopterygota</taxon>
        <taxon>Lepidoptera</taxon>
        <taxon>Glossata</taxon>
        <taxon>Ditrysia</taxon>
        <taxon>Papilionoidea</taxon>
        <taxon>Papilionidae</taxon>
        <taxon>Papilioninae</taxon>
        <taxon>Iphiclides</taxon>
    </lineage>
</organism>